<dbReference type="EMBL" id="OY288114">
    <property type="protein sequence ID" value="CAJ0887335.1"/>
    <property type="molecule type" value="Genomic_DNA"/>
</dbReference>
<keyword evidence="1" id="KW-0472">Membrane</keyword>
<dbReference type="AlphaFoldDB" id="A0AA48M2P2"/>
<feature type="transmembrane region" description="Helical" evidence="1">
    <location>
        <begin position="16"/>
        <end position="36"/>
    </location>
</feature>
<organism evidence="2">
    <name type="scientific">freshwater sediment metagenome</name>
    <dbReference type="NCBI Taxonomy" id="556182"/>
    <lineage>
        <taxon>unclassified sequences</taxon>
        <taxon>metagenomes</taxon>
        <taxon>ecological metagenomes</taxon>
    </lineage>
</organism>
<sequence>MVEPFPDQGEAKVRRGFYAGIAAALIFASPAGAVGLRQVISDCGRDGKTFCEGVGYGAPMQACLARNKARLAPACRAIIDRLEKGEEVEIFG</sequence>
<reference evidence="2" key="1">
    <citation type="submission" date="2023-07" db="EMBL/GenBank/DDBJ databases">
        <authorList>
            <person name="Pelsma A.J. K."/>
        </authorList>
    </citation>
    <scope>NUCLEOTIDE SEQUENCE</scope>
</reference>
<gene>
    <name evidence="2" type="ORF">AMST5_03785</name>
</gene>
<protein>
    <submittedName>
        <fullName evidence="2">Uncharacterized protein</fullName>
    </submittedName>
</protein>
<evidence type="ECO:0000313" key="2">
    <source>
        <dbReference type="EMBL" id="CAJ0887335.1"/>
    </source>
</evidence>
<keyword evidence="1" id="KW-0812">Transmembrane</keyword>
<accession>A0AA48M2P2</accession>
<name>A0AA48M2P2_9ZZZZ</name>
<evidence type="ECO:0000256" key="1">
    <source>
        <dbReference type="SAM" id="Phobius"/>
    </source>
</evidence>
<keyword evidence="1" id="KW-1133">Transmembrane helix</keyword>
<proteinExistence type="predicted"/>